<dbReference type="Proteomes" id="UP000677228">
    <property type="component" value="Unassembled WGS sequence"/>
</dbReference>
<sequence>MHVHNLESVMRPLIQLGKSVAILTTDNGPDWSGKSPCNIFNYGELWKKLKLDAMILNSYTPGNSRYNPVERSMSPLSNWLVGLTLKRQYDPNATEPHNLDDALICLNRYWDKRTYGSFQLDSYPVLSYNIIGGNHNDTRLLLMKNKPKQQSHLYREYSFLLKHCVKSHYSYMFIKCYDINCLHCTTSPIRANLTMKLLSICDNRMPVPSPSILHPNHYKTFLQTVHSCMLGKQNPKPDAFLHDNKFGSRERCNNRYVFVSTVDITRHNAWCHSTT</sequence>
<dbReference type="EMBL" id="CAJOBA010005803">
    <property type="protein sequence ID" value="CAF3754818.1"/>
    <property type="molecule type" value="Genomic_DNA"/>
</dbReference>
<dbReference type="Proteomes" id="UP000682733">
    <property type="component" value="Unassembled WGS sequence"/>
</dbReference>
<organism evidence="1 3">
    <name type="scientific">Didymodactylos carnosus</name>
    <dbReference type="NCBI Taxonomy" id="1234261"/>
    <lineage>
        <taxon>Eukaryota</taxon>
        <taxon>Metazoa</taxon>
        <taxon>Spiralia</taxon>
        <taxon>Gnathifera</taxon>
        <taxon>Rotifera</taxon>
        <taxon>Eurotatoria</taxon>
        <taxon>Bdelloidea</taxon>
        <taxon>Philodinida</taxon>
        <taxon>Philodinidae</taxon>
        <taxon>Didymodactylos</taxon>
    </lineage>
</organism>
<dbReference type="AlphaFoldDB" id="A0A8S2DN19"/>
<comment type="caution">
    <text evidence="1">The sequence shown here is derived from an EMBL/GenBank/DDBJ whole genome shotgun (WGS) entry which is preliminary data.</text>
</comment>
<accession>A0A8S2DN19</accession>
<evidence type="ECO:0000313" key="1">
    <source>
        <dbReference type="EMBL" id="CAF0984421.1"/>
    </source>
</evidence>
<reference evidence="1" key="1">
    <citation type="submission" date="2021-02" db="EMBL/GenBank/DDBJ databases">
        <authorList>
            <person name="Nowell W R."/>
        </authorList>
    </citation>
    <scope>NUCLEOTIDE SEQUENCE</scope>
</reference>
<gene>
    <name evidence="1" type="ORF">OVA965_LOCUS13751</name>
    <name evidence="2" type="ORF">TMI583_LOCUS13756</name>
</gene>
<evidence type="ECO:0000313" key="2">
    <source>
        <dbReference type="EMBL" id="CAF3754818.1"/>
    </source>
</evidence>
<proteinExistence type="predicted"/>
<protein>
    <submittedName>
        <fullName evidence="1">Uncharacterized protein</fullName>
    </submittedName>
</protein>
<name>A0A8S2DN19_9BILA</name>
<evidence type="ECO:0000313" key="3">
    <source>
        <dbReference type="Proteomes" id="UP000677228"/>
    </source>
</evidence>
<dbReference type="EMBL" id="CAJNOK010005796">
    <property type="protein sequence ID" value="CAF0984421.1"/>
    <property type="molecule type" value="Genomic_DNA"/>
</dbReference>